<feature type="region of interest" description="Disordered" evidence="1">
    <location>
        <begin position="86"/>
        <end position="107"/>
    </location>
</feature>
<evidence type="ECO:0000313" key="3">
    <source>
        <dbReference type="Proteomes" id="UP000224567"/>
    </source>
</evidence>
<accession>A0A2G2V8H2</accession>
<evidence type="ECO:0000313" key="2">
    <source>
        <dbReference type="EMBL" id="PHT29291.1"/>
    </source>
</evidence>
<dbReference type="EMBL" id="MLFT02000129">
    <property type="protein sequence ID" value="PHT29291.1"/>
    <property type="molecule type" value="Genomic_DNA"/>
</dbReference>
<protein>
    <submittedName>
        <fullName evidence="2">Uncharacterized protein</fullName>
    </submittedName>
</protein>
<dbReference type="AlphaFoldDB" id="A0A2G2V8H2"/>
<organism evidence="2 3">
    <name type="scientific">Capsicum baccatum</name>
    <name type="common">Peruvian pepper</name>
    <dbReference type="NCBI Taxonomy" id="33114"/>
    <lineage>
        <taxon>Eukaryota</taxon>
        <taxon>Viridiplantae</taxon>
        <taxon>Streptophyta</taxon>
        <taxon>Embryophyta</taxon>
        <taxon>Tracheophyta</taxon>
        <taxon>Spermatophyta</taxon>
        <taxon>Magnoliopsida</taxon>
        <taxon>eudicotyledons</taxon>
        <taxon>Gunneridae</taxon>
        <taxon>Pentapetalae</taxon>
        <taxon>asterids</taxon>
        <taxon>lamiids</taxon>
        <taxon>Solanales</taxon>
        <taxon>Solanaceae</taxon>
        <taxon>Solanoideae</taxon>
        <taxon>Capsiceae</taxon>
        <taxon>Capsicum</taxon>
    </lineage>
</organism>
<evidence type="ECO:0000256" key="1">
    <source>
        <dbReference type="SAM" id="MobiDB-lite"/>
    </source>
</evidence>
<feature type="region of interest" description="Disordered" evidence="1">
    <location>
        <begin position="161"/>
        <end position="206"/>
    </location>
</feature>
<dbReference type="OrthoDB" id="776053at2759"/>
<proteinExistence type="predicted"/>
<keyword evidence="3" id="KW-1185">Reference proteome</keyword>
<sequence>MVKDDDKAAGWRRLPALVETAGGARCFEKFSTTGSIHENVAGSLAGTVRGVAMGGTRSGISASANGILAGIAAGIDDVQQGGSYAGGHGGTLVDSTPGQTGSHTGQLYGRRGDAAVYDILASSSHAYRPCLTWKALKGCQTANSVLLLGHHTWEGSAGLPNTTHSDAYRPPPDFEGSTGLPNTAHSNAYRPPPHLEGSSQLPNAIPGYSAGQNSASAIYQVAGIVTASELYPSSGL</sequence>
<name>A0A2G2V8H2_CAPBA</name>
<reference evidence="2 3" key="1">
    <citation type="journal article" date="2017" name="Genome Biol.">
        <title>New reference genome sequences of hot pepper reveal the massive evolution of plant disease-resistance genes by retroduplication.</title>
        <authorList>
            <person name="Kim S."/>
            <person name="Park J."/>
            <person name="Yeom S.I."/>
            <person name="Kim Y.M."/>
            <person name="Seo E."/>
            <person name="Kim K.T."/>
            <person name="Kim M.S."/>
            <person name="Lee J.M."/>
            <person name="Cheong K."/>
            <person name="Shin H.S."/>
            <person name="Kim S.B."/>
            <person name="Han K."/>
            <person name="Lee J."/>
            <person name="Park M."/>
            <person name="Lee H.A."/>
            <person name="Lee H.Y."/>
            <person name="Lee Y."/>
            <person name="Oh S."/>
            <person name="Lee J.H."/>
            <person name="Choi E."/>
            <person name="Choi E."/>
            <person name="Lee S.E."/>
            <person name="Jeon J."/>
            <person name="Kim H."/>
            <person name="Choi G."/>
            <person name="Song H."/>
            <person name="Lee J."/>
            <person name="Lee S.C."/>
            <person name="Kwon J.K."/>
            <person name="Lee H.Y."/>
            <person name="Koo N."/>
            <person name="Hong Y."/>
            <person name="Kim R.W."/>
            <person name="Kang W.H."/>
            <person name="Huh J.H."/>
            <person name="Kang B.C."/>
            <person name="Yang T.J."/>
            <person name="Lee Y.H."/>
            <person name="Bennetzen J.L."/>
            <person name="Choi D."/>
        </authorList>
    </citation>
    <scope>NUCLEOTIDE SEQUENCE [LARGE SCALE GENOMIC DNA]</scope>
    <source>
        <strain evidence="3">cv. PBC81</strain>
    </source>
</reference>
<feature type="compositionally biased region" description="Polar residues" evidence="1">
    <location>
        <begin position="93"/>
        <end position="105"/>
    </location>
</feature>
<comment type="caution">
    <text evidence="2">The sequence shown here is derived from an EMBL/GenBank/DDBJ whole genome shotgun (WGS) entry which is preliminary data.</text>
</comment>
<reference evidence="3" key="2">
    <citation type="journal article" date="2017" name="J. Anim. Genet.">
        <title>Multiple reference genome sequences of hot pepper reveal the massive evolution of plant disease resistance genes by retroduplication.</title>
        <authorList>
            <person name="Kim S."/>
            <person name="Park J."/>
            <person name="Yeom S.-I."/>
            <person name="Kim Y.-M."/>
            <person name="Seo E."/>
            <person name="Kim K.-T."/>
            <person name="Kim M.-S."/>
            <person name="Lee J.M."/>
            <person name="Cheong K."/>
            <person name="Shin H.-S."/>
            <person name="Kim S.-B."/>
            <person name="Han K."/>
            <person name="Lee J."/>
            <person name="Park M."/>
            <person name="Lee H.-A."/>
            <person name="Lee H.-Y."/>
            <person name="Lee Y."/>
            <person name="Oh S."/>
            <person name="Lee J.H."/>
            <person name="Choi E."/>
            <person name="Choi E."/>
            <person name="Lee S.E."/>
            <person name="Jeon J."/>
            <person name="Kim H."/>
            <person name="Choi G."/>
            <person name="Song H."/>
            <person name="Lee J."/>
            <person name="Lee S.-C."/>
            <person name="Kwon J.-K."/>
            <person name="Lee H.-Y."/>
            <person name="Koo N."/>
            <person name="Hong Y."/>
            <person name="Kim R.W."/>
            <person name="Kang W.-H."/>
            <person name="Huh J.H."/>
            <person name="Kang B.-C."/>
            <person name="Yang T.-J."/>
            <person name="Lee Y.-H."/>
            <person name="Bennetzen J.L."/>
            <person name="Choi D."/>
        </authorList>
    </citation>
    <scope>NUCLEOTIDE SEQUENCE [LARGE SCALE GENOMIC DNA]</scope>
    <source>
        <strain evidence="3">cv. PBC81</strain>
    </source>
</reference>
<dbReference type="STRING" id="33114.A0A2G2V8H2"/>
<dbReference type="Proteomes" id="UP000224567">
    <property type="component" value="Unassembled WGS sequence"/>
</dbReference>
<gene>
    <name evidence="2" type="ORF">CQW23_31093</name>
</gene>